<keyword evidence="1" id="KW-0732">Signal</keyword>
<comment type="caution">
    <text evidence="3">The sequence shown here is derived from an EMBL/GenBank/DDBJ whole genome shotgun (WGS) entry which is preliminary data.</text>
</comment>
<dbReference type="Pfam" id="PF18492">
    <property type="entry name" value="ORF_2_N"/>
    <property type="match status" value="1"/>
</dbReference>
<dbReference type="OrthoDB" id="5592830at2"/>
<proteinExistence type="predicted"/>
<dbReference type="RefSeq" id="WP_061477213.1">
    <property type="nucleotide sequence ID" value="NZ_JAAKHR010000005.1"/>
</dbReference>
<name>A0A175VE32_AEREN</name>
<dbReference type="AlphaFoldDB" id="A0A175VE32"/>
<accession>A0A175VE32</accession>
<reference evidence="3 4" key="1">
    <citation type="submission" date="2016-02" db="EMBL/GenBank/DDBJ databases">
        <title>Draft genome sequence of Aeromonas trota strain 1999lcr isolated from cerebrospinal fluid (CSF).</title>
        <authorList>
            <person name="Dallagassa C.B."/>
            <person name="Prediger K.C."/>
            <person name="Weiss V.A."/>
            <person name="Assis F.E."/>
            <person name="Baura V."/>
            <person name="Cruz L.M."/>
            <person name="Souza E.M."/>
            <person name="Pedrosa F.O."/>
            <person name="Fadel-Picheth C.M."/>
        </authorList>
    </citation>
    <scope>NUCLEOTIDE SEQUENCE [LARGE SCALE GENOMIC DNA]</scope>
    <source>
        <strain evidence="3 4">1999lcr</strain>
    </source>
</reference>
<dbReference type="EMBL" id="JMGO02000016">
    <property type="protein sequence ID" value="KXU78749.1"/>
    <property type="molecule type" value="Genomic_DNA"/>
</dbReference>
<evidence type="ECO:0000256" key="1">
    <source>
        <dbReference type="SAM" id="SignalP"/>
    </source>
</evidence>
<feature type="signal peptide" evidence="1">
    <location>
        <begin position="1"/>
        <end position="23"/>
    </location>
</feature>
<sequence length="153" mass="16340">MKQTMITLALASLLATATTYASAEESVTIDGKQYRTIEVNGQTYLTPDDGNKKRVTRSLDGKVPQQTLRRGDALLQGVASPELTVSGTLLVEADDSQAKAIASRHGLQFKQSSGGIALLEAKPSTDLNAIATRLKEEGVKVQIELSGTEQQPK</sequence>
<feature type="domain" description="ASP external chaperone" evidence="2">
    <location>
        <begin position="33"/>
        <end position="152"/>
    </location>
</feature>
<evidence type="ECO:0000313" key="3">
    <source>
        <dbReference type="EMBL" id="KXU78749.1"/>
    </source>
</evidence>
<dbReference type="Proteomes" id="UP000078435">
    <property type="component" value="Unassembled WGS sequence"/>
</dbReference>
<feature type="chain" id="PRO_5008042793" description="ASP external chaperone domain-containing protein" evidence="1">
    <location>
        <begin position="24"/>
        <end position="153"/>
    </location>
</feature>
<gene>
    <name evidence="3" type="ORF">LCR_02320</name>
</gene>
<evidence type="ECO:0000259" key="2">
    <source>
        <dbReference type="Pfam" id="PF18492"/>
    </source>
</evidence>
<protein>
    <recommendedName>
        <fullName evidence="2">ASP external chaperone domain-containing protein</fullName>
    </recommendedName>
</protein>
<dbReference type="InterPro" id="IPR040536">
    <property type="entry name" value="ASPCH"/>
</dbReference>
<organism evidence="3 4">
    <name type="scientific">Aeromonas enteropelogenes</name>
    <name type="common">Aeromonas trota</name>
    <dbReference type="NCBI Taxonomy" id="29489"/>
    <lineage>
        <taxon>Bacteria</taxon>
        <taxon>Pseudomonadati</taxon>
        <taxon>Pseudomonadota</taxon>
        <taxon>Gammaproteobacteria</taxon>
        <taxon>Aeromonadales</taxon>
        <taxon>Aeromonadaceae</taxon>
        <taxon>Aeromonas</taxon>
    </lineage>
</organism>
<evidence type="ECO:0000313" key="4">
    <source>
        <dbReference type="Proteomes" id="UP000078435"/>
    </source>
</evidence>
<dbReference type="STRING" id="29489.VL01_11215"/>